<organism evidence="2 3">
    <name type="scientific">Lysobacter antibioticus</name>
    <dbReference type="NCBI Taxonomy" id="84531"/>
    <lineage>
        <taxon>Bacteria</taxon>
        <taxon>Pseudomonadati</taxon>
        <taxon>Pseudomonadota</taxon>
        <taxon>Gammaproteobacteria</taxon>
        <taxon>Lysobacterales</taxon>
        <taxon>Lysobacteraceae</taxon>
        <taxon>Lysobacter</taxon>
    </lineage>
</organism>
<keyword evidence="3" id="KW-1185">Reference proteome</keyword>
<evidence type="ECO:0000313" key="2">
    <source>
        <dbReference type="EMBL" id="ALN79025.1"/>
    </source>
</evidence>
<reference evidence="2 3" key="1">
    <citation type="journal article" date="2015" name="BMC Genomics">
        <title>Comparative genomics and metabolic profiling of the genus Lysobacter.</title>
        <authorList>
            <person name="de Bruijn I."/>
            <person name="Cheng X."/>
            <person name="de Jager V."/>
            <person name="Exposito R.G."/>
            <person name="Watrous J."/>
            <person name="Patel N."/>
            <person name="Postma J."/>
            <person name="Dorrestein P.C."/>
            <person name="Kobayashi D."/>
            <person name="Raaijmakers J.M."/>
        </authorList>
    </citation>
    <scope>NUCLEOTIDE SEQUENCE [LARGE SCALE GENOMIC DNA]</scope>
    <source>
        <strain evidence="2 3">76</strain>
    </source>
</reference>
<evidence type="ECO:0008006" key="4">
    <source>
        <dbReference type="Google" id="ProtNLM"/>
    </source>
</evidence>
<dbReference type="Proteomes" id="UP000060787">
    <property type="component" value="Chromosome"/>
</dbReference>
<evidence type="ECO:0000313" key="3">
    <source>
        <dbReference type="Proteomes" id="UP000060787"/>
    </source>
</evidence>
<accession>A0A0S2F6D7</accession>
<gene>
    <name evidence="2" type="ORF">LA76x_0864</name>
</gene>
<protein>
    <recommendedName>
        <fullName evidence="4">Protein sip-5</fullName>
    </recommendedName>
</protein>
<feature type="compositionally biased region" description="Low complexity" evidence="1">
    <location>
        <begin position="98"/>
        <end position="121"/>
    </location>
</feature>
<dbReference type="eggNOG" id="ENOG5031DYN">
    <property type="taxonomic scope" value="Bacteria"/>
</dbReference>
<sequence>MSRFERLQRRVHKREHLLEGRYEQALERKALLKARWHEAWTPGRIVVAGLVSGFLMGRAEPAKIAAKSSNLMQIITILSGLFAGSSAQNAADQAGRAAGEAGHAADNAEAVAEASGAVAPGLTTVAPPRTTAHSARNDRTESIEP</sequence>
<dbReference type="STRING" id="84531.LA76x_0864"/>
<evidence type="ECO:0000256" key="1">
    <source>
        <dbReference type="SAM" id="MobiDB-lite"/>
    </source>
</evidence>
<name>A0A0S2F6D7_LYSAN</name>
<dbReference type="EMBL" id="CP011129">
    <property type="protein sequence ID" value="ALN79025.1"/>
    <property type="molecule type" value="Genomic_DNA"/>
</dbReference>
<proteinExistence type="predicted"/>
<dbReference type="RefSeq" id="WP_057916714.1">
    <property type="nucleotide sequence ID" value="NZ_CP011129.1"/>
</dbReference>
<dbReference type="KEGG" id="lab:LA76x_0864"/>
<feature type="region of interest" description="Disordered" evidence="1">
    <location>
        <begin position="98"/>
        <end position="145"/>
    </location>
</feature>
<dbReference type="PATRIC" id="fig|84531.8.peg.890"/>
<dbReference type="AlphaFoldDB" id="A0A0S2F6D7"/>
<feature type="compositionally biased region" description="Basic and acidic residues" evidence="1">
    <location>
        <begin position="135"/>
        <end position="145"/>
    </location>
</feature>